<protein>
    <submittedName>
        <fullName evidence="2">Pyrimidine reductase</fullName>
    </submittedName>
</protein>
<proteinExistence type="predicted"/>
<organism evidence="2 3">
    <name type="scientific">Candidatus Brocadia sapporoensis</name>
    <dbReference type="NCBI Taxonomy" id="392547"/>
    <lineage>
        <taxon>Bacteria</taxon>
        <taxon>Pseudomonadati</taxon>
        <taxon>Planctomycetota</taxon>
        <taxon>Candidatus Brocadiia</taxon>
        <taxon>Candidatus Brocadiales</taxon>
        <taxon>Candidatus Brocadiaceae</taxon>
        <taxon>Candidatus Brocadia</taxon>
    </lineage>
</organism>
<dbReference type="Proteomes" id="UP000242219">
    <property type="component" value="Unassembled WGS sequence"/>
</dbReference>
<evidence type="ECO:0000259" key="1">
    <source>
        <dbReference type="Pfam" id="PF01872"/>
    </source>
</evidence>
<dbReference type="InterPro" id="IPR002734">
    <property type="entry name" value="RibDG_C"/>
</dbReference>
<reference evidence="2 3" key="1">
    <citation type="journal article" date="2016" name="Genome Announc.">
        <title>Draft Genome Sequence of the Anaerobic Ammonium-Oxidizing Bacterium 'Candidatus Brocadia sp. 40'.</title>
        <authorList>
            <person name="Ali M."/>
            <person name="Haroon M.F."/>
            <person name="Narita Y."/>
            <person name="Zhang L."/>
            <person name="Rangel Shaw D."/>
            <person name="Okabe S."/>
            <person name="Saikaly P.E."/>
        </authorList>
    </citation>
    <scope>NUCLEOTIDE SEQUENCE [LARGE SCALE GENOMIC DNA]</scope>
    <source>
        <strain evidence="2 3">40</strain>
    </source>
</reference>
<name>A0A1V6M3N1_9BACT</name>
<dbReference type="RefSeq" id="WP_070065852.1">
    <property type="nucleotide sequence ID" value="NZ_MJUW02000014.1"/>
</dbReference>
<evidence type="ECO:0000313" key="2">
    <source>
        <dbReference type="EMBL" id="OQD46987.1"/>
    </source>
</evidence>
<sequence>MEQPILQLYPQPYAECMLKGLYLAHDVRQFTNAASPYIYANFVSSLDGRIAIPRPDGSGLMVPKNVTNEHDWRLYQELAAQADLIISSGRYLREWAQGRAQEILQTDDPRFADLREWRMSRGLKPQPDIAIISGSLDFPIPDVLKHDGRKAVFFTTENPNPERVHEIEKREGKVVVAGKNRVEGKLFARHAYELGYRVIYSGAGPKILYLLLKERLLNRLYLTLAHRILSGNPFATIIEGPLLEPAMNFQMNTMYLDKTGLNGMEQLFVSYNRV</sequence>
<dbReference type="Pfam" id="PF01872">
    <property type="entry name" value="RibD_C"/>
    <property type="match status" value="1"/>
</dbReference>
<feature type="domain" description="Bacterial bifunctional deaminase-reductase C-terminal" evidence="1">
    <location>
        <begin position="36"/>
        <end position="240"/>
    </location>
</feature>
<dbReference type="Gene3D" id="3.40.430.10">
    <property type="entry name" value="Dihydrofolate Reductase, subunit A"/>
    <property type="match status" value="1"/>
</dbReference>
<keyword evidence="3" id="KW-1185">Reference proteome</keyword>
<comment type="caution">
    <text evidence="2">The sequence shown here is derived from an EMBL/GenBank/DDBJ whole genome shotgun (WGS) entry which is preliminary data.</text>
</comment>
<dbReference type="GO" id="GO:0008703">
    <property type="term" value="F:5-amino-6-(5-phosphoribosylamino)uracil reductase activity"/>
    <property type="evidence" value="ECO:0007669"/>
    <property type="project" value="InterPro"/>
</dbReference>
<dbReference type="GO" id="GO:0009231">
    <property type="term" value="P:riboflavin biosynthetic process"/>
    <property type="evidence" value="ECO:0007669"/>
    <property type="project" value="InterPro"/>
</dbReference>
<gene>
    <name evidence="2" type="ORF">BIY37_00290</name>
</gene>
<dbReference type="SUPFAM" id="SSF53597">
    <property type="entry name" value="Dihydrofolate reductase-like"/>
    <property type="match status" value="1"/>
</dbReference>
<evidence type="ECO:0000313" key="3">
    <source>
        <dbReference type="Proteomes" id="UP000242219"/>
    </source>
</evidence>
<dbReference type="AlphaFoldDB" id="A0A1V6M3N1"/>
<accession>A0A1V6M3N1</accession>
<dbReference type="EMBL" id="MJUW02000014">
    <property type="protein sequence ID" value="OQD46987.1"/>
    <property type="molecule type" value="Genomic_DNA"/>
</dbReference>
<dbReference type="InterPro" id="IPR024072">
    <property type="entry name" value="DHFR-like_dom_sf"/>
</dbReference>